<dbReference type="Proteomes" id="UP000765509">
    <property type="component" value="Unassembled WGS sequence"/>
</dbReference>
<dbReference type="EMBL" id="AVOT02020362">
    <property type="protein sequence ID" value="MBW0508505.1"/>
    <property type="molecule type" value="Genomic_DNA"/>
</dbReference>
<dbReference type="InterPro" id="IPR013103">
    <property type="entry name" value="RVT_2"/>
</dbReference>
<dbReference type="Pfam" id="PF07727">
    <property type="entry name" value="RVT_2"/>
    <property type="match status" value="1"/>
</dbReference>
<proteinExistence type="predicted"/>
<keyword evidence="3" id="KW-1185">Reference proteome</keyword>
<feature type="domain" description="Reverse transcriptase Ty1/copia-type" evidence="1">
    <location>
        <begin position="2"/>
        <end position="70"/>
    </location>
</feature>
<dbReference type="OrthoDB" id="2796020at2759"/>
<dbReference type="AlphaFoldDB" id="A0A9Q3DWU2"/>
<evidence type="ECO:0000259" key="1">
    <source>
        <dbReference type="Pfam" id="PF07727"/>
    </source>
</evidence>
<sequence>MLLTIVGLCKWYMNSFDFVAAYLNADIKENIWVRPPDGLTIPPGFGCKLRKALYVTKQAGYCRWNCVAEIRWELGESFRLKWEEGCESIIGVDITTVDRGFNLNQGCLIQSIVDTTWDGTPATKTPLPAKCNLVTLGKNEEVK</sequence>
<protein>
    <recommendedName>
        <fullName evidence="1">Reverse transcriptase Ty1/copia-type domain-containing protein</fullName>
    </recommendedName>
</protein>
<comment type="caution">
    <text evidence="2">The sequence shown here is derived from an EMBL/GenBank/DDBJ whole genome shotgun (WGS) entry which is preliminary data.</text>
</comment>
<organism evidence="2 3">
    <name type="scientific">Austropuccinia psidii MF-1</name>
    <dbReference type="NCBI Taxonomy" id="1389203"/>
    <lineage>
        <taxon>Eukaryota</taxon>
        <taxon>Fungi</taxon>
        <taxon>Dikarya</taxon>
        <taxon>Basidiomycota</taxon>
        <taxon>Pucciniomycotina</taxon>
        <taxon>Pucciniomycetes</taxon>
        <taxon>Pucciniales</taxon>
        <taxon>Sphaerophragmiaceae</taxon>
        <taxon>Austropuccinia</taxon>
    </lineage>
</organism>
<accession>A0A9Q3DWU2</accession>
<name>A0A9Q3DWU2_9BASI</name>
<reference evidence="2" key="1">
    <citation type="submission" date="2021-03" db="EMBL/GenBank/DDBJ databases">
        <title>Draft genome sequence of rust myrtle Austropuccinia psidii MF-1, a brazilian biotype.</title>
        <authorList>
            <person name="Quecine M.C."/>
            <person name="Pachon D.M.R."/>
            <person name="Bonatelli M.L."/>
            <person name="Correr F.H."/>
            <person name="Franceschini L.M."/>
            <person name="Leite T.F."/>
            <person name="Margarido G.R.A."/>
            <person name="Almeida C.A."/>
            <person name="Ferrarezi J.A."/>
            <person name="Labate C.A."/>
        </authorList>
    </citation>
    <scope>NUCLEOTIDE SEQUENCE</scope>
    <source>
        <strain evidence="2">MF-1</strain>
    </source>
</reference>
<evidence type="ECO:0000313" key="3">
    <source>
        <dbReference type="Proteomes" id="UP000765509"/>
    </source>
</evidence>
<gene>
    <name evidence="2" type="ORF">O181_048220</name>
</gene>
<evidence type="ECO:0000313" key="2">
    <source>
        <dbReference type="EMBL" id="MBW0508505.1"/>
    </source>
</evidence>